<dbReference type="EMBL" id="BDDD01000199">
    <property type="protein sequence ID" value="GAV61436.1"/>
    <property type="molecule type" value="Genomic_DNA"/>
</dbReference>
<name>A0A1Q3B0A3_CEPFO</name>
<dbReference type="Proteomes" id="UP000187406">
    <property type="component" value="Unassembled WGS sequence"/>
</dbReference>
<dbReference type="InterPro" id="IPR015898">
    <property type="entry name" value="G-protein_gamma-like_dom"/>
</dbReference>
<proteinExistence type="predicted"/>
<dbReference type="OrthoDB" id="1936517at2759"/>
<evidence type="ECO:0000259" key="2">
    <source>
        <dbReference type="SMART" id="SM01224"/>
    </source>
</evidence>
<dbReference type="SMART" id="SM01224">
    <property type="entry name" value="G_gamma"/>
    <property type="match status" value="1"/>
</dbReference>
<protein>
    <submittedName>
        <fullName evidence="3">G-gamma domain-containing protein</fullName>
    </submittedName>
</protein>
<gene>
    <name evidence="3" type="ORF">CFOL_v3_04963</name>
</gene>
<feature type="coiled-coil region" evidence="1">
    <location>
        <begin position="38"/>
        <end position="65"/>
    </location>
</feature>
<dbReference type="InParanoid" id="A0A1Q3B0A3"/>
<evidence type="ECO:0000256" key="1">
    <source>
        <dbReference type="SAM" id="Coils"/>
    </source>
</evidence>
<evidence type="ECO:0000313" key="4">
    <source>
        <dbReference type="Proteomes" id="UP000187406"/>
    </source>
</evidence>
<keyword evidence="1" id="KW-0175">Coiled coil</keyword>
<accession>A0A1Q3B0A3</accession>
<dbReference type="STRING" id="3775.A0A1Q3B0A3"/>
<dbReference type="InterPro" id="IPR055305">
    <property type="entry name" value="GG3-like"/>
</dbReference>
<dbReference type="PANTHER" id="PTHR32378">
    <property type="entry name" value="GUANINE NUCLEOTIDE-BINDING PROTEIN SUBUNIT GAMMA 3"/>
    <property type="match status" value="1"/>
</dbReference>
<sequence>MDGWCNSCSSSVSSYGSSLVTQPISPKSPPGGFDLYGKRRQMVKVQVLEREIGLLQEELKSVEGLQPASRCCKELDDFIVAKPDPLIAINSKNRESCRFWKRLWRKCCLNVPWICCFRSCSLHIEMPNCYTCCCCSPCKPQCTSCGCLEKITCSRCCKSMVVSRPYQACCCFSSVFRRCKKVNLSCNCPKTCYNPCCL</sequence>
<comment type="caution">
    <text evidence="3">The sequence shown here is derived from an EMBL/GenBank/DDBJ whole genome shotgun (WGS) entry which is preliminary data.</text>
</comment>
<organism evidence="3 4">
    <name type="scientific">Cephalotus follicularis</name>
    <name type="common">Albany pitcher plant</name>
    <dbReference type="NCBI Taxonomy" id="3775"/>
    <lineage>
        <taxon>Eukaryota</taxon>
        <taxon>Viridiplantae</taxon>
        <taxon>Streptophyta</taxon>
        <taxon>Embryophyta</taxon>
        <taxon>Tracheophyta</taxon>
        <taxon>Spermatophyta</taxon>
        <taxon>Magnoliopsida</taxon>
        <taxon>eudicotyledons</taxon>
        <taxon>Gunneridae</taxon>
        <taxon>Pentapetalae</taxon>
        <taxon>rosids</taxon>
        <taxon>fabids</taxon>
        <taxon>Oxalidales</taxon>
        <taxon>Cephalotaceae</taxon>
        <taxon>Cephalotus</taxon>
    </lineage>
</organism>
<evidence type="ECO:0000313" key="3">
    <source>
        <dbReference type="EMBL" id="GAV61436.1"/>
    </source>
</evidence>
<reference evidence="4" key="1">
    <citation type="submission" date="2016-04" db="EMBL/GenBank/DDBJ databases">
        <title>Cephalotus genome sequencing.</title>
        <authorList>
            <person name="Fukushima K."/>
            <person name="Hasebe M."/>
            <person name="Fang X."/>
        </authorList>
    </citation>
    <scope>NUCLEOTIDE SEQUENCE [LARGE SCALE GENOMIC DNA]</scope>
    <source>
        <strain evidence="4">cv. St1</strain>
    </source>
</reference>
<dbReference type="AlphaFoldDB" id="A0A1Q3B0A3"/>
<feature type="domain" description="G protein gamma" evidence="2">
    <location>
        <begin position="41"/>
        <end position="111"/>
    </location>
</feature>
<dbReference type="PANTHER" id="PTHR32378:SF14">
    <property type="match status" value="1"/>
</dbReference>
<keyword evidence="4" id="KW-1185">Reference proteome</keyword>